<evidence type="ECO:0008006" key="3">
    <source>
        <dbReference type="Google" id="ProtNLM"/>
    </source>
</evidence>
<sequence length="106" mass="11096">MSDGFEVDSEVLRRHSTRVSQVAGDLSTAQSAVGTTDLHGGAFGVLCSFLPAIVAGVDSAAREAVSAVHDASEGVVHELGSMARAFDEVDERVEQVLRSIAKALDR</sequence>
<gene>
    <name evidence="1" type="ORF">Cch01nite_44660</name>
</gene>
<dbReference type="AlphaFoldDB" id="A0A919P5G2"/>
<dbReference type="GO" id="GO:0009306">
    <property type="term" value="P:protein secretion"/>
    <property type="evidence" value="ECO:0007669"/>
    <property type="project" value="InterPro"/>
</dbReference>
<evidence type="ECO:0000313" key="2">
    <source>
        <dbReference type="Proteomes" id="UP000632740"/>
    </source>
</evidence>
<keyword evidence="2" id="KW-1185">Reference proteome</keyword>
<dbReference type="Proteomes" id="UP000632740">
    <property type="component" value="Unassembled WGS sequence"/>
</dbReference>
<dbReference type="RefSeq" id="WP_203758751.1">
    <property type="nucleotide sequence ID" value="NZ_BONK01000028.1"/>
</dbReference>
<proteinExistence type="predicted"/>
<name>A0A919P5G2_9CELL</name>
<accession>A0A919P5G2</accession>
<dbReference type="Pfam" id="PF10824">
    <property type="entry name" value="T7SS_ESX_EspC"/>
    <property type="match status" value="1"/>
</dbReference>
<comment type="caution">
    <text evidence="1">The sequence shown here is derived from an EMBL/GenBank/DDBJ whole genome shotgun (WGS) entry which is preliminary data.</text>
</comment>
<reference evidence="1" key="1">
    <citation type="submission" date="2021-01" db="EMBL/GenBank/DDBJ databases">
        <title>Whole genome shotgun sequence of Cellulomonas chitinilytica NBRC 110799.</title>
        <authorList>
            <person name="Komaki H."/>
            <person name="Tamura T."/>
        </authorList>
    </citation>
    <scope>NUCLEOTIDE SEQUENCE</scope>
    <source>
        <strain evidence="1">NBRC 110799</strain>
    </source>
</reference>
<dbReference type="EMBL" id="BONK01000028">
    <property type="protein sequence ID" value="GIG23742.1"/>
    <property type="molecule type" value="Genomic_DNA"/>
</dbReference>
<organism evidence="1 2">
    <name type="scientific">Cellulomonas chitinilytica</name>
    <dbReference type="NCBI Taxonomy" id="398759"/>
    <lineage>
        <taxon>Bacteria</taxon>
        <taxon>Bacillati</taxon>
        <taxon>Actinomycetota</taxon>
        <taxon>Actinomycetes</taxon>
        <taxon>Micrococcales</taxon>
        <taxon>Cellulomonadaceae</taxon>
        <taxon>Cellulomonas</taxon>
    </lineage>
</organism>
<protein>
    <recommendedName>
        <fullName evidence="3">ESX-1 secretion-associated protein</fullName>
    </recommendedName>
</protein>
<dbReference type="InterPro" id="IPR022536">
    <property type="entry name" value="EspC"/>
</dbReference>
<evidence type="ECO:0000313" key="1">
    <source>
        <dbReference type="EMBL" id="GIG23742.1"/>
    </source>
</evidence>